<dbReference type="PANTHER" id="PTHR12874">
    <property type="entry name" value="F-BOX ONLY PROTEIN 48-RELATED"/>
    <property type="match status" value="1"/>
</dbReference>
<feature type="region of interest" description="Disordered" evidence="1">
    <location>
        <begin position="26"/>
        <end position="110"/>
    </location>
</feature>
<dbReference type="EMBL" id="KZ679135">
    <property type="protein sequence ID" value="PTB74566.1"/>
    <property type="molecule type" value="Genomic_DNA"/>
</dbReference>
<feature type="compositionally biased region" description="Low complexity" evidence="1">
    <location>
        <begin position="34"/>
        <end position="54"/>
    </location>
</feature>
<dbReference type="InterPro" id="IPR036047">
    <property type="entry name" value="F-box-like_dom_sf"/>
</dbReference>
<reference evidence="3 4" key="1">
    <citation type="submission" date="2016-07" db="EMBL/GenBank/DDBJ databases">
        <title>Multiple horizontal gene transfer events from other fungi enriched the ability of initially mycotrophic Trichoderma (Ascomycota) to feed on dead plant biomass.</title>
        <authorList>
            <consortium name="DOE Joint Genome Institute"/>
            <person name="Aerts A."/>
            <person name="Atanasova L."/>
            <person name="Chenthamara K."/>
            <person name="Zhang J."/>
            <person name="Grujic M."/>
            <person name="Henrissat B."/>
            <person name="Kuo A."/>
            <person name="Salamov A."/>
            <person name="Lipzen A."/>
            <person name="Labutti K."/>
            <person name="Barry K."/>
            <person name="Miao Y."/>
            <person name="Rahimi M.J."/>
            <person name="Shen Q."/>
            <person name="Grigoriev I.V."/>
            <person name="Kubicek C.P."/>
            <person name="Druzhinina I.S."/>
        </authorList>
    </citation>
    <scope>NUCLEOTIDE SEQUENCE [LARGE SCALE GENOMIC DNA]</scope>
    <source>
        <strain evidence="3 4">ATCC 18648</strain>
    </source>
</reference>
<dbReference type="InterPro" id="IPR001810">
    <property type="entry name" value="F-box_dom"/>
</dbReference>
<dbReference type="GO" id="GO:0031146">
    <property type="term" value="P:SCF-dependent proteasomal ubiquitin-dependent protein catabolic process"/>
    <property type="evidence" value="ECO:0007669"/>
    <property type="project" value="TreeGrafter"/>
</dbReference>
<dbReference type="AlphaFoldDB" id="A0A2T4BZ79"/>
<name>A0A2T4BZ79_TRILO</name>
<accession>A0A2T4BZ79</accession>
<gene>
    <name evidence="3" type="ORF">M440DRAFT_1444906</name>
</gene>
<dbReference type="OrthoDB" id="2117972at2759"/>
<dbReference type="SUPFAM" id="SSF81383">
    <property type="entry name" value="F-box domain"/>
    <property type="match status" value="1"/>
</dbReference>
<evidence type="ECO:0000259" key="2">
    <source>
        <dbReference type="PROSITE" id="PS50181"/>
    </source>
</evidence>
<dbReference type="STRING" id="983965.A0A2T4BZ79"/>
<organism evidence="3 4">
    <name type="scientific">Trichoderma longibrachiatum ATCC 18648</name>
    <dbReference type="NCBI Taxonomy" id="983965"/>
    <lineage>
        <taxon>Eukaryota</taxon>
        <taxon>Fungi</taxon>
        <taxon>Dikarya</taxon>
        <taxon>Ascomycota</taxon>
        <taxon>Pezizomycotina</taxon>
        <taxon>Sordariomycetes</taxon>
        <taxon>Hypocreomycetidae</taxon>
        <taxon>Hypocreales</taxon>
        <taxon>Hypocreaceae</taxon>
        <taxon>Trichoderma</taxon>
    </lineage>
</organism>
<feature type="region of interest" description="Disordered" evidence="1">
    <location>
        <begin position="155"/>
        <end position="199"/>
    </location>
</feature>
<dbReference type="PROSITE" id="PS50181">
    <property type="entry name" value="FBOX"/>
    <property type="match status" value="1"/>
</dbReference>
<dbReference type="GO" id="GO:0005737">
    <property type="term" value="C:cytoplasm"/>
    <property type="evidence" value="ECO:0007669"/>
    <property type="project" value="TreeGrafter"/>
</dbReference>
<evidence type="ECO:0000313" key="4">
    <source>
        <dbReference type="Proteomes" id="UP000240760"/>
    </source>
</evidence>
<evidence type="ECO:0000313" key="3">
    <source>
        <dbReference type="EMBL" id="PTB74566.1"/>
    </source>
</evidence>
<dbReference type="Pfam" id="PF12937">
    <property type="entry name" value="F-box-like"/>
    <property type="match status" value="1"/>
</dbReference>
<dbReference type="CDD" id="cd22089">
    <property type="entry name" value="F-box_FBXO9"/>
    <property type="match status" value="1"/>
</dbReference>
<dbReference type="PANTHER" id="PTHR12874:SF9">
    <property type="entry name" value="F-BOX ONLY PROTEIN 48"/>
    <property type="match status" value="1"/>
</dbReference>
<dbReference type="Gene3D" id="1.20.1280.50">
    <property type="match status" value="1"/>
</dbReference>
<dbReference type="Proteomes" id="UP000240760">
    <property type="component" value="Unassembled WGS sequence"/>
</dbReference>
<keyword evidence="4" id="KW-1185">Reference proteome</keyword>
<protein>
    <recommendedName>
        <fullName evidence="2">F-box domain-containing protein</fullName>
    </recommendedName>
</protein>
<sequence>MASEGREQMSNSDLESFRQQWISDLRSRKESVGSASHEAGRSSSSSAANPPVASRPRKHTGPSSPAAATKTLPAIEDDEYYLHGQTFDTLPPPSSGGHLLSDAPGKHDEKPLVSALDHYEKAMEKEAQGNMGESLRLYRQAYRLDHRVDKSYREKHFPGGFSSTKGTGVGAGAGAGASKPSSEAAKTAASKPLEGEGKSQPLTWDELIESFQGLKIEAAPPIIENTPPPPCHIARLPDELLVHILTDVAVADVGDFARLSLVCKHFAYLVATEQRIWKRVCLGTEYANKIVWRSFCSHNKLTGDWAEFQLKNDKPFFFSRVKSYGVGE</sequence>
<feature type="domain" description="F-box" evidence="2">
    <location>
        <begin position="230"/>
        <end position="280"/>
    </location>
</feature>
<proteinExistence type="predicted"/>
<dbReference type="GO" id="GO:0019005">
    <property type="term" value="C:SCF ubiquitin ligase complex"/>
    <property type="evidence" value="ECO:0007669"/>
    <property type="project" value="TreeGrafter"/>
</dbReference>
<evidence type="ECO:0000256" key="1">
    <source>
        <dbReference type="SAM" id="MobiDB-lite"/>
    </source>
</evidence>
<feature type="compositionally biased region" description="Low complexity" evidence="1">
    <location>
        <begin position="176"/>
        <end position="186"/>
    </location>
</feature>